<sequence>MKLNLTRVARGVRAAIDGFVRSFSLTDSDLYNRTAAFEAGVEVTPKAVMQLDAVWSCVRLISETIATLPLSMYERTSAGKRVAPQHPLQFIIHDQPNVDSTASVFWEAMVASMLLRGAGRAEKLYVSGSDQVVGLAYLDPDKLACTQDYNTGRKKFTYPRPNGTLREIPESRIWTIPGFTLDGINGVSVIAYGAKVFGNAMAADKAAASTFSTGLLQTVYYKFQSFLTPKQRTEFRENLKGSVERGETPVLEGGSSVESVGIKPSDAQLLESRGYSVEAICRWFRVPPWMVGHTEKSTSWGTGIEQQMIGFLTFTLAPWLKRIEQAISKDLLRSGERGRFYPKFAVEGLLRADSAGRAAFYGVMVDKGILTRDEVREFEERPPMGGNAAVLTVQSAMTTLDAIGAATAGDANQARASIRAFLGLEDQPRGTES</sequence>
<dbReference type="Gene3D" id="3.40.140.120">
    <property type="match status" value="1"/>
</dbReference>
<comment type="caution">
    <text evidence="1">The sequence shown here is derived from an EMBL/GenBank/DDBJ whole genome shotgun (WGS) entry which is preliminary data.</text>
</comment>
<dbReference type="InterPro" id="IPR006427">
    <property type="entry name" value="Portal_HK97"/>
</dbReference>
<dbReference type="Pfam" id="PF04860">
    <property type="entry name" value="Phage_portal"/>
    <property type="match status" value="1"/>
</dbReference>
<protein>
    <submittedName>
        <fullName evidence="1">HK97 family phage portal protein</fullName>
    </submittedName>
</protein>
<proteinExistence type="predicted"/>
<organism evidence="1 2">
    <name type="scientific">Cupriavidus phytorum</name>
    <dbReference type="NCBI Taxonomy" id="3024399"/>
    <lineage>
        <taxon>Bacteria</taxon>
        <taxon>Pseudomonadati</taxon>
        <taxon>Pseudomonadota</taxon>
        <taxon>Betaproteobacteria</taxon>
        <taxon>Burkholderiales</taxon>
        <taxon>Burkholderiaceae</taxon>
        <taxon>Cupriavidus</taxon>
    </lineage>
</organism>
<dbReference type="Proteomes" id="UP000249638">
    <property type="component" value="Unassembled WGS sequence"/>
</dbReference>
<evidence type="ECO:0000313" key="1">
    <source>
        <dbReference type="EMBL" id="PZX32050.1"/>
    </source>
</evidence>
<dbReference type="InterPro" id="IPR006944">
    <property type="entry name" value="Phage/GTA_portal"/>
</dbReference>
<name>A0A2W7PDW7_9BURK</name>
<evidence type="ECO:0000313" key="2">
    <source>
        <dbReference type="Proteomes" id="UP000249638"/>
    </source>
</evidence>
<dbReference type="Gene3D" id="1.20.1270.210">
    <property type="match status" value="1"/>
</dbReference>
<accession>A0A2W7PDW7</accession>
<reference evidence="1" key="1">
    <citation type="submission" date="2018-06" db="EMBL/GenBank/DDBJ databases">
        <title>Genomic Encyclopedia of Type Strains, Phase IV (KMG-V): Genome sequencing to study the core and pangenomes of soil and plant-associated prokaryotes.</title>
        <authorList>
            <person name="Whitman W."/>
        </authorList>
    </citation>
    <scope>NUCLEOTIDE SEQUENCE [LARGE SCALE GENOMIC DNA]</scope>
    <source>
        <strain evidence="1">MLR2-44</strain>
    </source>
</reference>
<dbReference type="NCBIfam" id="TIGR01537">
    <property type="entry name" value="portal_HK97"/>
    <property type="match status" value="1"/>
</dbReference>
<gene>
    <name evidence="1" type="ORF">C7416_102210</name>
</gene>
<dbReference type="AlphaFoldDB" id="A0A2W7PDW7"/>
<dbReference type="Gene3D" id="3.30.1120.70">
    <property type="match status" value="1"/>
</dbReference>
<dbReference type="EMBL" id="QKZN01000002">
    <property type="protein sequence ID" value="PZX32050.1"/>
    <property type="molecule type" value="Genomic_DNA"/>
</dbReference>
<keyword evidence="2" id="KW-1185">Reference proteome</keyword>